<dbReference type="Proteomes" id="UP000587070">
    <property type="component" value="Unassembled WGS sequence"/>
</dbReference>
<dbReference type="PANTHER" id="PTHR47738">
    <property type="entry name" value="PTS SYSTEM FRUCTOSE-LIKE EIIA COMPONENT-RELATED"/>
    <property type="match status" value="1"/>
</dbReference>
<dbReference type="EMBL" id="JACIGE010000006">
    <property type="protein sequence ID" value="MBB4247498.1"/>
    <property type="molecule type" value="Genomic_DNA"/>
</dbReference>
<dbReference type="InterPro" id="IPR002178">
    <property type="entry name" value="PTS_EIIA_type-2_dom"/>
</dbReference>
<name>A0A840GA00_RHOTE</name>
<organism evidence="2 3">
    <name type="scientific">Rhodocyclus tenuis</name>
    <name type="common">Rhodospirillum tenue</name>
    <dbReference type="NCBI Taxonomy" id="1066"/>
    <lineage>
        <taxon>Bacteria</taxon>
        <taxon>Pseudomonadati</taxon>
        <taxon>Pseudomonadota</taxon>
        <taxon>Betaproteobacteria</taxon>
        <taxon>Rhodocyclales</taxon>
        <taxon>Rhodocyclaceae</taxon>
        <taxon>Rhodocyclus</taxon>
    </lineage>
</organism>
<gene>
    <name evidence="2" type="ORF">GGD90_001872</name>
</gene>
<dbReference type="GO" id="GO:0030295">
    <property type="term" value="F:protein kinase activator activity"/>
    <property type="evidence" value="ECO:0007669"/>
    <property type="project" value="TreeGrafter"/>
</dbReference>
<dbReference type="InterPro" id="IPR016152">
    <property type="entry name" value="PTrfase/Anion_transptr"/>
</dbReference>
<reference evidence="2 3" key="1">
    <citation type="submission" date="2020-08" db="EMBL/GenBank/DDBJ databases">
        <title>Genome sequencing of Purple Non-Sulfur Bacteria from various extreme environments.</title>
        <authorList>
            <person name="Mayer M."/>
        </authorList>
    </citation>
    <scope>NUCLEOTIDE SEQUENCE [LARGE SCALE GENOMIC DNA]</scope>
    <source>
        <strain evidence="2 3">2761</strain>
    </source>
</reference>
<evidence type="ECO:0000259" key="1">
    <source>
        <dbReference type="PROSITE" id="PS51094"/>
    </source>
</evidence>
<comment type="caution">
    <text evidence="2">The sequence shown here is derived from an EMBL/GenBank/DDBJ whole genome shotgun (WGS) entry which is preliminary data.</text>
</comment>
<dbReference type="OrthoDB" id="95460at2"/>
<dbReference type="InterPro" id="IPR051541">
    <property type="entry name" value="PTS_SugarTrans_NitroReg"/>
</dbReference>
<sequence>MKHLFLGFLSVAPLLTALFPRTKSSFPRQLALSQGDSAPPRSAAAGLLAHLRASDILLDLDVADRAQLFAAIGRYLAEAHGLHQDCVTSALQRREQIGSTALGHGVAIPCARIKESSVVHVLYVRLRRPIEFAAPDGRPVSEAFVLLVPKQATEAHLHLLSEATQVFADQRLRERLRLCCNAGEIIRSLAQWRQPSRISPPAGR</sequence>
<protein>
    <submittedName>
        <fullName evidence="2">PTS system nitrogen regulatory IIA component</fullName>
    </submittedName>
</protein>
<keyword evidence="3" id="KW-1185">Reference proteome</keyword>
<dbReference type="Gene3D" id="3.40.930.10">
    <property type="entry name" value="Mannitol-specific EII, Chain A"/>
    <property type="match status" value="1"/>
</dbReference>
<dbReference type="PANTHER" id="PTHR47738:SF1">
    <property type="entry name" value="NITROGEN REGULATORY PROTEIN"/>
    <property type="match status" value="1"/>
</dbReference>
<dbReference type="RefSeq" id="WP_153116616.1">
    <property type="nucleotide sequence ID" value="NZ_JACIGE010000006.1"/>
</dbReference>
<proteinExistence type="predicted"/>
<accession>A0A840GA00</accession>
<evidence type="ECO:0000313" key="3">
    <source>
        <dbReference type="Proteomes" id="UP000587070"/>
    </source>
</evidence>
<dbReference type="SUPFAM" id="SSF55804">
    <property type="entry name" value="Phoshotransferase/anion transport protein"/>
    <property type="match status" value="1"/>
</dbReference>
<evidence type="ECO:0000313" key="2">
    <source>
        <dbReference type="EMBL" id="MBB4247498.1"/>
    </source>
</evidence>
<dbReference type="AlphaFoldDB" id="A0A840GA00"/>
<dbReference type="CDD" id="cd00211">
    <property type="entry name" value="PTS_IIA_fru"/>
    <property type="match status" value="1"/>
</dbReference>
<dbReference type="Pfam" id="PF00359">
    <property type="entry name" value="PTS_EIIA_2"/>
    <property type="match status" value="1"/>
</dbReference>
<dbReference type="PROSITE" id="PS51094">
    <property type="entry name" value="PTS_EIIA_TYPE_2"/>
    <property type="match status" value="1"/>
</dbReference>
<feature type="domain" description="PTS EIIA type-2" evidence="1">
    <location>
        <begin position="49"/>
        <end position="192"/>
    </location>
</feature>